<dbReference type="GO" id="GO:0005634">
    <property type="term" value="C:nucleus"/>
    <property type="evidence" value="ECO:0007669"/>
    <property type="project" value="InterPro"/>
</dbReference>
<evidence type="ECO:0000256" key="1">
    <source>
        <dbReference type="SAM" id="MobiDB-lite"/>
    </source>
</evidence>
<dbReference type="GO" id="GO:0004402">
    <property type="term" value="F:histone acetyltransferase activity"/>
    <property type="evidence" value="ECO:0007669"/>
    <property type="project" value="InterPro"/>
</dbReference>
<feature type="region of interest" description="Disordered" evidence="1">
    <location>
        <begin position="488"/>
        <end position="518"/>
    </location>
</feature>
<feature type="compositionally biased region" description="Low complexity" evidence="1">
    <location>
        <begin position="490"/>
        <end position="501"/>
    </location>
</feature>
<name>A0A7S4QZD8_9STRA</name>
<reference evidence="2" key="1">
    <citation type="submission" date="2021-01" db="EMBL/GenBank/DDBJ databases">
        <authorList>
            <person name="Corre E."/>
            <person name="Pelletier E."/>
            <person name="Niang G."/>
            <person name="Scheremetjew M."/>
            <person name="Finn R."/>
            <person name="Kale V."/>
            <person name="Holt S."/>
            <person name="Cochrane G."/>
            <person name="Meng A."/>
            <person name="Brown T."/>
            <person name="Cohen L."/>
        </authorList>
    </citation>
    <scope>NUCLEOTIDE SEQUENCE</scope>
    <source>
        <strain evidence="2">GSO104</strain>
    </source>
</reference>
<feature type="region of interest" description="Disordered" evidence="1">
    <location>
        <begin position="141"/>
        <end position="195"/>
    </location>
</feature>
<dbReference type="GO" id="GO:0000781">
    <property type="term" value="C:chromosome, telomeric region"/>
    <property type="evidence" value="ECO:0007669"/>
    <property type="project" value="GOC"/>
</dbReference>
<dbReference type="PANTHER" id="PTHR12046">
    <property type="entry name" value="HISTONE ACETYLTRANSFERASE TYPE B CATALYTIC SUBUNIT"/>
    <property type="match status" value="1"/>
</dbReference>
<dbReference type="AlphaFoldDB" id="A0A7S4QZD8"/>
<feature type="compositionally biased region" description="Basic and acidic residues" evidence="1">
    <location>
        <begin position="186"/>
        <end position="195"/>
    </location>
</feature>
<dbReference type="EMBL" id="HBNS01012870">
    <property type="protein sequence ID" value="CAE4598607.1"/>
    <property type="molecule type" value="Transcribed_RNA"/>
</dbReference>
<dbReference type="SUPFAM" id="SSF55729">
    <property type="entry name" value="Acyl-CoA N-acyltransferases (Nat)"/>
    <property type="match status" value="1"/>
</dbReference>
<accession>A0A7S4QZD8</accession>
<organism evidence="2">
    <name type="scientific">Ditylum brightwellii</name>
    <dbReference type="NCBI Taxonomy" id="49249"/>
    <lineage>
        <taxon>Eukaryota</taxon>
        <taxon>Sar</taxon>
        <taxon>Stramenopiles</taxon>
        <taxon>Ochrophyta</taxon>
        <taxon>Bacillariophyta</taxon>
        <taxon>Mediophyceae</taxon>
        <taxon>Lithodesmiophycidae</taxon>
        <taxon>Lithodesmiales</taxon>
        <taxon>Lithodesmiaceae</taxon>
        <taxon>Ditylum</taxon>
    </lineage>
</organism>
<evidence type="ECO:0000313" key="2">
    <source>
        <dbReference type="EMBL" id="CAE4598607.1"/>
    </source>
</evidence>
<dbReference type="GO" id="GO:0031509">
    <property type="term" value="P:subtelomeric heterochromatin formation"/>
    <property type="evidence" value="ECO:0007669"/>
    <property type="project" value="InterPro"/>
</dbReference>
<dbReference type="InterPro" id="IPR017380">
    <property type="entry name" value="Hist_AcTrfase_B-typ_cat-su"/>
</dbReference>
<feature type="region of interest" description="Disordered" evidence="1">
    <location>
        <begin position="216"/>
        <end position="245"/>
    </location>
</feature>
<protein>
    <recommendedName>
        <fullName evidence="3">Histone acetyltransferase</fullName>
    </recommendedName>
</protein>
<dbReference type="InterPro" id="IPR016181">
    <property type="entry name" value="Acyl_CoA_acyltransferase"/>
</dbReference>
<dbReference type="Gene3D" id="3.40.630.30">
    <property type="match status" value="1"/>
</dbReference>
<feature type="region of interest" description="Disordered" evidence="1">
    <location>
        <begin position="276"/>
        <end position="298"/>
    </location>
</feature>
<sequence length="644" mass="73116">MDIHHFFQKTKKFDYNMAEEDEKSQKQLSICVNLSPSCRYCVVSLIIRSANRKIGSYEKEMERDRKGETTKMIKAMEENKEQEIPTTTKVAKTNVLPLSMIKKKRPREENKNDFITSKSNEAIKTEVTNVNILSPTRIKKRPRVVEKEEKNDKEGDDTKSSSETNKKANKMVQFDINEVSSSKNKIKQEENNSNDEKVIMNANEIIRRISKALPPILNHLPTPQNHDDGQKKSSNNDGDNNYDMKPTKEQLHQVQNDYLSEPFGVILKEYHCQTSVGSDTKNENVNDNDDESTTSTDTTGTFVLSLASGKEYKTQQEDEAVATYHSSIQKLSLWFIESANDIDVTSDEGGGYWKILYLFRKHSCNNKKGKEEQFKYSLVGYTTLFHFYAPFKKPKAGVVMRICQVVVLPPYQRCGHGKIMLQTVYDVAAGLYDSILNSKNGGDDGTATLLQEVVEVNVEDPAPAFICLRDRIDYECLRDRLPRVDNINKSVSGGSSSTVEETSTDDNAVDGGNLKTTSSTTEATDSLINVKLITGDIMDPSFFTPLSDNDATRGGVKGRITPRQVQIAYELYKLDALEKLIEEGELEEEKVELLQKRYRLMVKKRLVKLYQEDIGLCKSKTEKQGKLAEYYDQVFDHYLSVLGR</sequence>
<proteinExistence type="predicted"/>
<gene>
    <name evidence="2" type="ORF">DBRI00130_LOCUS10380</name>
</gene>
<feature type="compositionally biased region" description="Basic and acidic residues" evidence="1">
    <location>
        <begin position="143"/>
        <end position="166"/>
    </location>
</feature>
<evidence type="ECO:0008006" key="3">
    <source>
        <dbReference type="Google" id="ProtNLM"/>
    </source>
</evidence>